<evidence type="ECO:0000313" key="1">
    <source>
        <dbReference type="EMBL" id="CUP43020.1"/>
    </source>
</evidence>
<evidence type="ECO:0000313" key="2">
    <source>
        <dbReference type="Proteomes" id="UP000095657"/>
    </source>
</evidence>
<protein>
    <submittedName>
        <fullName evidence="1">Uncharacterized protein</fullName>
    </submittedName>
</protein>
<proteinExistence type="predicted"/>
<gene>
    <name evidence="1" type="ORF">ERS852494_02251</name>
</gene>
<sequence length="111" mass="12498">MAAPHSCIPFLYAIAEKGRKDKEGTDQEQARAHKRYDGLGNAVLARVHLYVNLESGHNHTNPGDGTTESLDVEHHRYHVVVHRRQRIRPPTVIHAAAFRQSRTGDDGTKRT</sequence>
<dbReference type="AlphaFoldDB" id="A0A174N9G8"/>
<accession>A0A174N9G8</accession>
<dbReference type="STRING" id="47678.ERS852494_02251"/>
<dbReference type="EMBL" id="CZAI01000004">
    <property type="protein sequence ID" value="CUP43020.1"/>
    <property type="molecule type" value="Genomic_DNA"/>
</dbReference>
<dbReference type="Proteomes" id="UP000095657">
    <property type="component" value="Unassembled WGS sequence"/>
</dbReference>
<name>A0A174N9G8_9BACE</name>
<reference evidence="1 2" key="1">
    <citation type="submission" date="2015-09" db="EMBL/GenBank/DDBJ databases">
        <authorList>
            <consortium name="Pathogen Informatics"/>
        </authorList>
    </citation>
    <scope>NUCLEOTIDE SEQUENCE [LARGE SCALE GENOMIC DNA]</scope>
    <source>
        <strain evidence="1 2">2789STDY5834880</strain>
    </source>
</reference>
<organism evidence="1 2">
    <name type="scientific">Bacteroides caccae</name>
    <dbReference type="NCBI Taxonomy" id="47678"/>
    <lineage>
        <taxon>Bacteria</taxon>
        <taxon>Pseudomonadati</taxon>
        <taxon>Bacteroidota</taxon>
        <taxon>Bacteroidia</taxon>
        <taxon>Bacteroidales</taxon>
        <taxon>Bacteroidaceae</taxon>
        <taxon>Bacteroides</taxon>
    </lineage>
</organism>